<dbReference type="InterPro" id="IPR008284">
    <property type="entry name" value="MoCF_biosynth_CS"/>
</dbReference>
<dbReference type="EMBL" id="VWNA01000001">
    <property type="protein sequence ID" value="MQT14620.1"/>
    <property type="molecule type" value="Genomic_DNA"/>
</dbReference>
<dbReference type="GO" id="GO:0005829">
    <property type="term" value="C:cytosol"/>
    <property type="evidence" value="ECO:0007669"/>
    <property type="project" value="TreeGrafter"/>
</dbReference>
<evidence type="ECO:0000256" key="4">
    <source>
        <dbReference type="ARBA" id="ARBA00023150"/>
    </source>
</evidence>
<dbReference type="GO" id="GO:0006777">
    <property type="term" value="P:Mo-molybdopterin cofactor biosynthetic process"/>
    <property type="evidence" value="ECO:0007669"/>
    <property type="project" value="UniProtKB-UniRule"/>
</dbReference>
<evidence type="ECO:0000256" key="1">
    <source>
        <dbReference type="ARBA" id="ARBA00005046"/>
    </source>
</evidence>
<accession>A0A6A7Y5U8</accession>
<keyword evidence="8" id="KW-1185">Reference proteome</keyword>
<dbReference type="PIRSF" id="PIRSF006443">
    <property type="entry name" value="MoaB"/>
    <property type="match status" value="1"/>
</dbReference>
<gene>
    <name evidence="7" type="primary">moaB</name>
    <name evidence="7" type="ORF">F0357_18560</name>
</gene>
<dbReference type="InterPro" id="IPR012245">
    <property type="entry name" value="MoaB"/>
</dbReference>
<organism evidence="7 8">
    <name type="scientific">Segnochrobactrum spirostomi</name>
    <dbReference type="NCBI Taxonomy" id="2608987"/>
    <lineage>
        <taxon>Bacteria</taxon>
        <taxon>Pseudomonadati</taxon>
        <taxon>Pseudomonadota</taxon>
        <taxon>Alphaproteobacteria</taxon>
        <taxon>Hyphomicrobiales</taxon>
        <taxon>Segnochrobactraceae</taxon>
        <taxon>Segnochrobactrum</taxon>
    </lineage>
</organism>
<dbReference type="RefSeq" id="WP_153485816.1">
    <property type="nucleotide sequence ID" value="NZ_VWNA01000001.1"/>
</dbReference>
<dbReference type="AlphaFoldDB" id="A0A6A7Y5U8"/>
<evidence type="ECO:0000259" key="6">
    <source>
        <dbReference type="SMART" id="SM00852"/>
    </source>
</evidence>
<dbReference type="PANTHER" id="PTHR43232:SF2">
    <property type="entry name" value="MOLYBDENUM COFACTOR BIOSYNTHESIS PROTEIN B"/>
    <property type="match status" value="1"/>
</dbReference>
<dbReference type="InterPro" id="IPR001453">
    <property type="entry name" value="MoaB/Mog_dom"/>
</dbReference>
<name>A0A6A7Y5U8_9HYPH</name>
<dbReference type="SUPFAM" id="SSF53218">
    <property type="entry name" value="Molybdenum cofactor biosynthesis proteins"/>
    <property type="match status" value="1"/>
</dbReference>
<dbReference type="InterPro" id="IPR036425">
    <property type="entry name" value="MoaB/Mog-like_dom_sf"/>
</dbReference>
<dbReference type="PROSITE" id="PS01078">
    <property type="entry name" value="MOCF_BIOSYNTHESIS_1"/>
    <property type="match status" value="1"/>
</dbReference>
<dbReference type="UniPathway" id="UPA00344"/>
<evidence type="ECO:0000256" key="5">
    <source>
        <dbReference type="PIRNR" id="PIRNR006443"/>
    </source>
</evidence>
<dbReference type="Gene3D" id="3.40.980.10">
    <property type="entry name" value="MoaB/Mog-like domain"/>
    <property type="match status" value="1"/>
</dbReference>
<evidence type="ECO:0000256" key="3">
    <source>
        <dbReference type="ARBA" id="ARBA00015262"/>
    </source>
</evidence>
<dbReference type="Pfam" id="PF00994">
    <property type="entry name" value="MoCF_biosynth"/>
    <property type="match status" value="1"/>
</dbReference>
<comment type="similarity">
    <text evidence="2 5">Belongs to the MoaB/Mog family.</text>
</comment>
<dbReference type="InterPro" id="IPR013484">
    <property type="entry name" value="MoaB_proteobac"/>
</dbReference>
<dbReference type="Proteomes" id="UP000332515">
    <property type="component" value="Unassembled WGS sequence"/>
</dbReference>
<evidence type="ECO:0000256" key="2">
    <source>
        <dbReference type="ARBA" id="ARBA00006112"/>
    </source>
</evidence>
<dbReference type="NCBIfam" id="TIGR02667">
    <property type="entry name" value="moaB_proteo"/>
    <property type="match status" value="1"/>
</dbReference>
<proteinExistence type="inferred from homology"/>
<evidence type="ECO:0000313" key="7">
    <source>
        <dbReference type="EMBL" id="MQT14620.1"/>
    </source>
</evidence>
<sequence length="186" mass="20436">MSRLDESRPFIPVRIAVLTVSDTRTFDDDKSGATLADRIRDAGHTLVVREIAPDDIGAIRGVVSGWIAHPEIDVVITTGGTGFTGRDVTPEALEPLFEKRMDGFSILFHRMSYELIGTSTIQSRATAGVAGATFIFCLPGSPGACRDAWDGILKWQLDYRFRPCNFVEIMPRLDEHLKRGTPSVTA</sequence>
<evidence type="ECO:0000313" key="8">
    <source>
        <dbReference type="Proteomes" id="UP000332515"/>
    </source>
</evidence>
<reference evidence="7 8" key="1">
    <citation type="submission" date="2019-09" db="EMBL/GenBank/DDBJ databases">
        <title>Segnochrobactrum spirostomi gen. nov., sp. nov., isolated from the ciliate Spirostomum cf. yagiui and description of a novel family, Segnochrobactraceae fam. nov. within the order Rhizobiales of the class Alphaproteobacteria.</title>
        <authorList>
            <person name="Akter S."/>
            <person name="Shazib S.U.A."/>
            <person name="Shin M.K."/>
        </authorList>
    </citation>
    <scope>NUCLEOTIDE SEQUENCE [LARGE SCALE GENOMIC DNA]</scope>
    <source>
        <strain evidence="7 8">Sp-1</strain>
    </source>
</reference>
<feature type="domain" description="MoaB/Mog" evidence="6">
    <location>
        <begin position="16"/>
        <end position="160"/>
    </location>
</feature>
<comment type="function">
    <text evidence="5">May be involved in the biosynthesis of molybdopterin.</text>
</comment>
<comment type="caution">
    <text evidence="7">The sequence shown here is derived from an EMBL/GenBank/DDBJ whole genome shotgun (WGS) entry which is preliminary data.</text>
</comment>
<keyword evidence="4 5" id="KW-0501">Molybdenum cofactor biosynthesis</keyword>
<dbReference type="PANTHER" id="PTHR43232">
    <property type="entry name" value="MOLYBDENUM COFACTOR BIOSYNTHESIS PROTEIN B"/>
    <property type="match status" value="1"/>
</dbReference>
<dbReference type="CDD" id="cd00886">
    <property type="entry name" value="MogA_MoaB"/>
    <property type="match status" value="1"/>
</dbReference>
<protein>
    <recommendedName>
        <fullName evidence="3 5">Molybdenum cofactor biosynthesis protein B</fullName>
    </recommendedName>
</protein>
<dbReference type="NCBIfam" id="TIGR00177">
    <property type="entry name" value="molyb_syn"/>
    <property type="match status" value="1"/>
</dbReference>
<dbReference type="SMART" id="SM00852">
    <property type="entry name" value="MoCF_biosynth"/>
    <property type="match status" value="1"/>
</dbReference>
<comment type="pathway">
    <text evidence="1 5">Cofactor biosynthesis; molybdopterin biosynthesis.</text>
</comment>